<organism evidence="1">
    <name type="scientific">Absidia glauca</name>
    <name type="common">Pin mould</name>
    <dbReference type="NCBI Taxonomy" id="4829"/>
    <lineage>
        <taxon>Eukaryota</taxon>
        <taxon>Fungi</taxon>
        <taxon>Fungi incertae sedis</taxon>
        <taxon>Mucoromycota</taxon>
        <taxon>Mucoromycotina</taxon>
        <taxon>Mucoromycetes</taxon>
        <taxon>Mucorales</taxon>
        <taxon>Cunninghamellaceae</taxon>
        <taxon>Absidia</taxon>
    </lineage>
</organism>
<evidence type="ECO:0000313" key="2">
    <source>
        <dbReference type="Proteomes" id="UP000078561"/>
    </source>
</evidence>
<proteinExistence type="predicted"/>
<evidence type="ECO:0000313" key="1">
    <source>
        <dbReference type="EMBL" id="SAL95134.1"/>
    </source>
</evidence>
<reference evidence="1" key="1">
    <citation type="submission" date="2016-04" db="EMBL/GenBank/DDBJ databases">
        <authorList>
            <person name="Evans L.H."/>
            <person name="Alamgir A."/>
            <person name="Owens N."/>
            <person name="Weber N.D."/>
            <person name="Virtaneva K."/>
            <person name="Barbian K."/>
            <person name="Babar A."/>
            <person name="Rosenke K."/>
        </authorList>
    </citation>
    <scope>NUCLEOTIDE SEQUENCE [LARGE SCALE GENOMIC DNA]</scope>
    <source>
        <strain evidence="1">CBS 101.48</strain>
    </source>
</reference>
<dbReference type="EMBL" id="LT550170">
    <property type="protein sequence ID" value="SAL95134.1"/>
    <property type="molecule type" value="Genomic_DNA"/>
</dbReference>
<protein>
    <submittedName>
        <fullName evidence="1">Uncharacterized protein</fullName>
    </submittedName>
</protein>
<keyword evidence="2" id="KW-1185">Reference proteome</keyword>
<name>A0A163ISY4_ABSGL</name>
<dbReference type="InParanoid" id="A0A163ISY4"/>
<dbReference type="AlphaFoldDB" id="A0A163ISY4"/>
<gene>
    <name evidence="1" type="primary">ABSGL_00435.1 scaffold 537</name>
</gene>
<sequence length="89" mass="9897">MLGRIEPTSEYNTHAKTQVPECISSVISLGPPDPTTIGAEFMRALSLPPEPTPHIIFKLRQIAPQPTYLSKLQTNISRPEIIQDYSLNP</sequence>
<dbReference type="Proteomes" id="UP000078561">
    <property type="component" value="Unassembled WGS sequence"/>
</dbReference>
<accession>A0A163ISY4</accession>